<evidence type="ECO:0000256" key="4">
    <source>
        <dbReference type="ARBA" id="ARBA00022989"/>
    </source>
</evidence>
<keyword evidence="7" id="KW-1185">Reference proteome</keyword>
<gene>
    <name evidence="6" type="ORF">OEG82_14110</name>
</gene>
<dbReference type="PANTHER" id="PTHR43867">
    <property type="entry name" value="CELLULOSE SYNTHASE CATALYTIC SUBUNIT A [UDP-FORMING]"/>
    <property type="match status" value="1"/>
</dbReference>
<dbReference type="InterPro" id="IPR050321">
    <property type="entry name" value="Glycosyltr_2/OpgH_subfam"/>
</dbReference>
<evidence type="ECO:0008006" key="8">
    <source>
        <dbReference type="Google" id="ProtNLM"/>
    </source>
</evidence>
<evidence type="ECO:0000313" key="7">
    <source>
        <dbReference type="Proteomes" id="UP001081283"/>
    </source>
</evidence>
<accession>A0ABT3YGW4</accession>
<protein>
    <recommendedName>
        <fullName evidence="8">Cellobiose phosphorylase</fullName>
    </recommendedName>
</protein>
<dbReference type="EMBL" id="JAOVZQ010000001">
    <property type="protein sequence ID" value="MCY0095149.1"/>
    <property type="molecule type" value="Genomic_DNA"/>
</dbReference>
<feature type="transmembrane region" description="Helical" evidence="5">
    <location>
        <begin position="317"/>
        <end position="338"/>
    </location>
</feature>
<comment type="subcellular location">
    <subcellularLocation>
        <location evidence="1">Membrane</location>
        <topology evidence="1">Multi-pass membrane protein</topology>
    </subcellularLocation>
</comment>
<dbReference type="Proteomes" id="UP001081283">
    <property type="component" value="Unassembled WGS sequence"/>
</dbReference>
<comment type="caution">
    <text evidence="6">The sequence shown here is derived from an EMBL/GenBank/DDBJ whole genome shotgun (WGS) entry which is preliminary data.</text>
</comment>
<dbReference type="RefSeq" id="WP_267613045.1">
    <property type="nucleotide sequence ID" value="NZ_JAOVZQ010000001.1"/>
</dbReference>
<feature type="transmembrane region" description="Helical" evidence="5">
    <location>
        <begin position="344"/>
        <end position="370"/>
    </location>
</feature>
<feature type="transmembrane region" description="Helical" evidence="5">
    <location>
        <begin position="747"/>
        <end position="770"/>
    </location>
</feature>
<feature type="transmembrane region" description="Helical" evidence="5">
    <location>
        <begin position="791"/>
        <end position="814"/>
    </location>
</feature>
<feature type="transmembrane region" description="Helical" evidence="5">
    <location>
        <begin position="724"/>
        <end position="741"/>
    </location>
</feature>
<keyword evidence="3" id="KW-0808">Transferase</keyword>
<dbReference type="PANTHER" id="PTHR43867:SF2">
    <property type="entry name" value="CELLULOSE SYNTHASE CATALYTIC SUBUNIT A [UDP-FORMING]"/>
    <property type="match status" value="1"/>
</dbReference>
<name>A0ABT3YGW4_9HYPH</name>
<keyword evidence="5" id="KW-0472">Membrane</keyword>
<evidence type="ECO:0000256" key="2">
    <source>
        <dbReference type="ARBA" id="ARBA00022676"/>
    </source>
</evidence>
<evidence type="ECO:0000256" key="3">
    <source>
        <dbReference type="ARBA" id="ARBA00022679"/>
    </source>
</evidence>
<evidence type="ECO:0000256" key="5">
    <source>
        <dbReference type="SAM" id="Phobius"/>
    </source>
</evidence>
<evidence type="ECO:0000256" key="1">
    <source>
        <dbReference type="ARBA" id="ARBA00004141"/>
    </source>
</evidence>
<proteinExistence type="predicted"/>
<keyword evidence="5" id="KW-0812">Transmembrane</keyword>
<keyword evidence="2" id="KW-0328">Glycosyltransferase</keyword>
<evidence type="ECO:0000313" key="6">
    <source>
        <dbReference type="EMBL" id="MCY0095149.1"/>
    </source>
</evidence>
<keyword evidence="4 5" id="KW-1133">Transmembrane helix</keyword>
<reference evidence="6" key="1">
    <citation type="submission" date="2022-10" db="EMBL/GenBank/DDBJ databases">
        <title>Hoeflea sp. J2-29, isolated from marine algae.</title>
        <authorList>
            <person name="Kristyanto S."/>
            <person name="Kim J.M."/>
            <person name="Jeon C.O."/>
        </authorList>
    </citation>
    <scope>NUCLEOTIDE SEQUENCE</scope>
    <source>
        <strain evidence="6">J2-29</strain>
    </source>
</reference>
<sequence length="866" mass="96066">MKPEAPHTESDTVVLAARALAQSTRYGPPPAAALDLLQKVGALPDWLEKVRRFCADDPRPDQARAADWLLDNDYQVSRAIRELDHDMPAAFYNRLHVMADGGSALPRIFGIAYAILTATRFQLSVTSLVEFLCAYQKTVPLTTAELWALPSMLRIAGLEILAHGFTALDENLEAPFELSGFAVENLPPDPASCVSQAITAIIAVRGIEWRDVVDQASMSEALLRSDPATVYAGMDFETRDRYRQAVEMLGTGSGMDEIAVIEAALELARAAADDLRRSHVGYWLIDDGRPELERKLGYRVPSGESLRRFALRHAGTIYATALVIFVLLALVWPVLLIAGPDGGLPALAGGVLLSLLPATLLSVTVLHWLITRITQPRLLPMMDFSKEIPENCLTCVVVPVIIGRAEEIPDIVEQLEIRYLSNRDPQLHFVLLSDYADAPSEHLPQDETIRTALIDAIRTLNGRYADESGDPFFLLHRSRQFNPSEKCWMGWERKRGKLEQFNAFLLDGKADAFECQEGEISRLQDTRFVITLDADTTLPPGSAARLIGTLAHPLNQAVIDPHTGKVVSGHAIVQPRIEILPIKGPATLFCRLFAGDTAIDIYSRAVSDVYQDLFGTGIFVGKGIYDVGAFRKSLAGRVPENAVLSHDLFEGLYGRSALATNIVLYEEFPATYTEYAVRQHRWIRGDWQLLPWLGRKVPGADGRRGANVLSRLDRWKIIDNLRRSLVPPALFVFFIAGWLLLPGSAWLWTALATLAPGAYLIGQVPSIIMGDPRRGILGDLAFRFGERFGRWFLAIVFLVSDTLTSLDAIGRTLWRLIVKRRHLLEWRLGCACKVSSRQWKFAGQYLANDVAIDRFCRVSCRGSGSL</sequence>
<organism evidence="6 7">
    <name type="scientific">Hoeflea ulvae</name>
    <dbReference type="NCBI Taxonomy" id="2983764"/>
    <lineage>
        <taxon>Bacteria</taxon>
        <taxon>Pseudomonadati</taxon>
        <taxon>Pseudomonadota</taxon>
        <taxon>Alphaproteobacteria</taxon>
        <taxon>Hyphomicrobiales</taxon>
        <taxon>Rhizobiaceae</taxon>
        <taxon>Hoeflea</taxon>
    </lineage>
</organism>